<dbReference type="Pfam" id="PF20684">
    <property type="entry name" value="Fung_rhodopsin"/>
    <property type="match status" value="1"/>
</dbReference>
<feature type="transmembrane region" description="Helical" evidence="6">
    <location>
        <begin position="37"/>
        <end position="57"/>
    </location>
</feature>
<dbReference type="Proteomes" id="UP000070700">
    <property type="component" value="Unassembled WGS sequence"/>
</dbReference>
<dbReference type="GeneID" id="28831152"/>
<evidence type="ECO:0000313" key="9">
    <source>
        <dbReference type="Proteomes" id="UP000070700"/>
    </source>
</evidence>
<name>A0A194WVA8_MOLSC</name>
<dbReference type="PANTHER" id="PTHR33048:SF158">
    <property type="entry name" value="MEMBRANE PROTEIN PTH11-LIKE, PUTATIVE-RELATED"/>
    <property type="match status" value="1"/>
</dbReference>
<dbReference type="InterPro" id="IPR052337">
    <property type="entry name" value="SAT4-like"/>
</dbReference>
<evidence type="ECO:0000256" key="5">
    <source>
        <dbReference type="ARBA" id="ARBA00038359"/>
    </source>
</evidence>
<keyword evidence="2 6" id="KW-0812">Transmembrane</keyword>
<feature type="transmembrane region" description="Helical" evidence="6">
    <location>
        <begin position="6"/>
        <end position="25"/>
    </location>
</feature>
<feature type="transmembrane region" description="Helical" evidence="6">
    <location>
        <begin position="69"/>
        <end position="91"/>
    </location>
</feature>
<gene>
    <name evidence="8" type="ORF">LY89DRAFT_758222</name>
</gene>
<keyword evidence="4 6" id="KW-0472">Membrane</keyword>
<keyword evidence="3 6" id="KW-1133">Transmembrane helix</keyword>
<evidence type="ECO:0000256" key="6">
    <source>
        <dbReference type="SAM" id="Phobius"/>
    </source>
</evidence>
<comment type="similarity">
    <text evidence="5">Belongs to the SAT4 family.</text>
</comment>
<dbReference type="InParanoid" id="A0A194WVA8"/>
<dbReference type="OrthoDB" id="444631at2759"/>
<evidence type="ECO:0000313" key="8">
    <source>
        <dbReference type="EMBL" id="KUJ11527.1"/>
    </source>
</evidence>
<evidence type="ECO:0000256" key="4">
    <source>
        <dbReference type="ARBA" id="ARBA00023136"/>
    </source>
</evidence>
<dbReference type="AlphaFoldDB" id="A0A194WVA8"/>
<evidence type="ECO:0000256" key="1">
    <source>
        <dbReference type="ARBA" id="ARBA00004141"/>
    </source>
</evidence>
<organism evidence="8 9">
    <name type="scientific">Mollisia scopiformis</name>
    <name type="common">Conifer needle endophyte fungus</name>
    <name type="synonym">Phialocephala scopiformis</name>
    <dbReference type="NCBI Taxonomy" id="149040"/>
    <lineage>
        <taxon>Eukaryota</taxon>
        <taxon>Fungi</taxon>
        <taxon>Dikarya</taxon>
        <taxon>Ascomycota</taxon>
        <taxon>Pezizomycotina</taxon>
        <taxon>Leotiomycetes</taxon>
        <taxon>Helotiales</taxon>
        <taxon>Mollisiaceae</taxon>
        <taxon>Mollisia</taxon>
    </lineage>
</organism>
<sequence>MSVPQSIFGLCIDLYILFIPIIGVSRLHVSTKRKFSVMLIFLSGLMACVCSAVSIHYRRILDHTVDTTWALMPVNIATLCEMFAGIICACMPSAAAASRHSGSIYLKVLNSLSTNFISLKSTLIASKKASKSGSSGLNQDQISASHPQPEVLNAEDLLRSTDRKYAQYFNLVSLTSQKSTVDDEPQACLDGTNAV</sequence>
<comment type="subcellular location">
    <subcellularLocation>
        <location evidence="1">Membrane</location>
        <topology evidence="1">Multi-pass membrane protein</topology>
    </subcellularLocation>
</comment>
<dbReference type="RefSeq" id="XP_018065882.1">
    <property type="nucleotide sequence ID" value="XM_018221426.1"/>
</dbReference>
<proteinExistence type="inferred from homology"/>
<evidence type="ECO:0000256" key="3">
    <source>
        <dbReference type="ARBA" id="ARBA00022989"/>
    </source>
</evidence>
<reference evidence="8 9" key="1">
    <citation type="submission" date="2015-10" db="EMBL/GenBank/DDBJ databases">
        <title>Full genome of DAOMC 229536 Phialocephala scopiformis, a fungal endophyte of spruce producing the potent anti-insectan compound rugulosin.</title>
        <authorList>
            <consortium name="DOE Joint Genome Institute"/>
            <person name="Walker A.K."/>
            <person name="Frasz S.L."/>
            <person name="Seifert K.A."/>
            <person name="Miller J.D."/>
            <person name="Mondo S.J."/>
            <person name="Labutti K."/>
            <person name="Lipzen A."/>
            <person name="Dockter R."/>
            <person name="Kennedy M."/>
            <person name="Grigoriev I.V."/>
            <person name="Spatafora J.W."/>
        </authorList>
    </citation>
    <scope>NUCLEOTIDE SEQUENCE [LARGE SCALE GENOMIC DNA]</scope>
    <source>
        <strain evidence="8 9">CBS 120377</strain>
    </source>
</reference>
<dbReference type="PANTHER" id="PTHR33048">
    <property type="entry name" value="PTH11-LIKE INTEGRAL MEMBRANE PROTEIN (AFU_ORTHOLOGUE AFUA_5G11245)"/>
    <property type="match status" value="1"/>
</dbReference>
<feature type="domain" description="Rhodopsin" evidence="7">
    <location>
        <begin position="6"/>
        <end position="95"/>
    </location>
</feature>
<dbReference type="KEGG" id="psco:LY89DRAFT_758222"/>
<evidence type="ECO:0000259" key="7">
    <source>
        <dbReference type="Pfam" id="PF20684"/>
    </source>
</evidence>
<evidence type="ECO:0000256" key="2">
    <source>
        <dbReference type="ARBA" id="ARBA00022692"/>
    </source>
</evidence>
<dbReference type="EMBL" id="KQ947426">
    <property type="protein sequence ID" value="KUJ11527.1"/>
    <property type="molecule type" value="Genomic_DNA"/>
</dbReference>
<protein>
    <recommendedName>
        <fullName evidence="7">Rhodopsin domain-containing protein</fullName>
    </recommendedName>
</protein>
<keyword evidence="9" id="KW-1185">Reference proteome</keyword>
<dbReference type="GO" id="GO:0016020">
    <property type="term" value="C:membrane"/>
    <property type="evidence" value="ECO:0007669"/>
    <property type="project" value="UniProtKB-SubCell"/>
</dbReference>
<dbReference type="InterPro" id="IPR049326">
    <property type="entry name" value="Rhodopsin_dom_fungi"/>
</dbReference>
<accession>A0A194WVA8</accession>